<evidence type="ECO:0000259" key="4">
    <source>
        <dbReference type="Pfam" id="PF09745"/>
    </source>
</evidence>
<reference evidence="5" key="1">
    <citation type="submission" date="2022-01" db="EMBL/GenBank/DDBJ databases">
        <authorList>
            <person name="King R."/>
        </authorList>
    </citation>
    <scope>NUCLEOTIDE SEQUENCE</scope>
</reference>
<feature type="region of interest" description="Disordered" evidence="3">
    <location>
        <begin position="109"/>
        <end position="132"/>
    </location>
</feature>
<feature type="region of interest" description="Disordered" evidence="3">
    <location>
        <begin position="194"/>
        <end position="331"/>
    </location>
</feature>
<name>A0A9N9SS13_DIABA</name>
<keyword evidence="2" id="KW-0175">Coiled coil</keyword>
<evidence type="ECO:0000256" key="1">
    <source>
        <dbReference type="ARBA" id="ARBA00010126"/>
    </source>
</evidence>
<dbReference type="GO" id="GO:0000381">
    <property type="term" value="P:regulation of alternative mRNA splicing, via spliceosome"/>
    <property type="evidence" value="ECO:0007669"/>
    <property type="project" value="InterPro"/>
</dbReference>
<dbReference type="PANTHER" id="PTHR31938">
    <property type="entry name" value="NUCLEAR SPECKLE SPLICING REGULATORY PROTEIN 1"/>
    <property type="match status" value="1"/>
</dbReference>
<dbReference type="AlphaFoldDB" id="A0A9N9SS13"/>
<proteinExistence type="inferred from homology"/>
<evidence type="ECO:0000313" key="6">
    <source>
        <dbReference type="Proteomes" id="UP001153709"/>
    </source>
</evidence>
<keyword evidence="6" id="KW-1185">Reference proteome</keyword>
<accession>A0A9N9SS13</accession>
<dbReference type="EMBL" id="OU898277">
    <property type="protein sequence ID" value="CAG9829615.1"/>
    <property type="molecule type" value="Genomic_DNA"/>
</dbReference>
<protein>
    <recommendedName>
        <fullName evidence="4">Nuclear speckle splicing regulatory protein 1 N-terminal domain-containing protein</fullName>
    </recommendedName>
</protein>
<dbReference type="InterPro" id="IPR018612">
    <property type="entry name" value="NSRP1_N"/>
</dbReference>
<feature type="domain" description="Nuclear speckle splicing regulatory protein 1 N-terminal" evidence="4">
    <location>
        <begin position="56"/>
        <end position="171"/>
    </location>
</feature>
<dbReference type="Proteomes" id="UP001153709">
    <property type="component" value="Chromosome 2"/>
</dbReference>
<dbReference type="InterPro" id="IPR042816">
    <property type="entry name" value="Nsrp1"/>
</dbReference>
<dbReference type="Pfam" id="PF09745">
    <property type="entry name" value="NSRP1_N"/>
    <property type="match status" value="1"/>
</dbReference>
<evidence type="ECO:0000313" key="5">
    <source>
        <dbReference type="EMBL" id="CAG9829615.1"/>
    </source>
</evidence>
<dbReference type="OrthoDB" id="446635at2759"/>
<feature type="compositionally biased region" description="Polar residues" evidence="3">
    <location>
        <begin position="15"/>
        <end position="26"/>
    </location>
</feature>
<comment type="similarity">
    <text evidence="1">Belongs to the NSRP1 family.</text>
</comment>
<feature type="region of interest" description="Disordered" evidence="3">
    <location>
        <begin position="1"/>
        <end position="62"/>
    </location>
</feature>
<evidence type="ECO:0000256" key="3">
    <source>
        <dbReference type="SAM" id="MobiDB-lite"/>
    </source>
</evidence>
<feature type="compositionally biased region" description="Polar residues" evidence="3">
    <location>
        <begin position="208"/>
        <end position="221"/>
    </location>
</feature>
<feature type="compositionally biased region" description="Basic and acidic residues" evidence="3">
    <location>
        <begin position="194"/>
        <end position="207"/>
    </location>
</feature>
<gene>
    <name evidence="5" type="ORF">DIABBA_LOCUS3389</name>
</gene>
<feature type="compositionally biased region" description="Basic and acidic residues" evidence="3">
    <location>
        <begin position="303"/>
        <end position="331"/>
    </location>
</feature>
<evidence type="ECO:0000256" key="2">
    <source>
        <dbReference type="ARBA" id="ARBA00023054"/>
    </source>
</evidence>
<sequence length="367" mass="43147">MAKQYGLSYPKKNQGHQIGQLSSNKPSIFGEDSEEELETKRPTGITKGLKKQDQISQKKALEDDPTVYQYDEVYDDIEKKRNDSKLAKKDIDKKPKYINRLLVAAEKRKRENDRRIERQVQKEREEEGDIFKDKESFITPSYKKKLEEMRELEEQEKREEYLESIGDVKKQGNLDGFYRHLYDQKVNFEKKETATTIKKEMSDDDTNKPSTSEIKNTTNENENSDDMLKHKSKKRKYRVRKDSDESSETEEQPEIKKEHLPSNIDADSDFSINSSDSEDEKETKVKSEENNEIVTQTLPGKSSDNKTETKVEKKPDEIKKIDNKDENEIKVPPKPKIDIWKKRTVGEKFDEAVKKYFERKALREMGR</sequence>
<dbReference type="PANTHER" id="PTHR31938:SF4">
    <property type="entry name" value="NUCLEAR SPECKLE SPLICING REGULATORY PROTEIN 1"/>
    <property type="match status" value="1"/>
</dbReference>
<feature type="compositionally biased region" description="Polar residues" evidence="3">
    <location>
        <begin position="292"/>
        <end position="302"/>
    </location>
</feature>
<feature type="compositionally biased region" description="Basic residues" evidence="3">
    <location>
        <begin position="230"/>
        <end position="239"/>
    </location>
</feature>
<organism evidence="5 6">
    <name type="scientific">Diabrotica balteata</name>
    <name type="common">Banded cucumber beetle</name>
    <dbReference type="NCBI Taxonomy" id="107213"/>
    <lineage>
        <taxon>Eukaryota</taxon>
        <taxon>Metazoa</taxon>
        <taxon>Ecdysozoa</taxon>
        <taxon>Arthropoda</taxon>
        <taxon>Hexapoda</taxon>
        <taxon>Insecta</taxon>
        <taxon>Pterygota</taxon>
        <taxon>Neoptera</taxon>
        <taxon>Endopterygota</taxon>
        <taxon>Coleoptera</taxon>
        <taxon>Polyphaga</taxon>
        <taxon>Cucujiformia</taxon>
        <taxon>Chrysomeloidea</taxon>
        <taxon>Chrysomelidae</taxon>
        <taxon>Galerucinae</taxon>
        <taxon>Diabroticina</taxon>
        <taxon>Diabroticites</taxon>
        <taxon>Diabrotica</taxon>
    </lineage>
</organism>